<gene>
    <name evidence="2" type="ORF">CANTADRAFT_5273</name>
</gene>
<sequence>MDPRVSHAHFEVPDKEYPGMLKHLSEFQVKLAKSVAIGVVSAGTEDPLGPSITVFKRKNLKKFRRKDHPHNIYDHNSNSPLDLNEYGKSTVSCIRCRKLKKKCTRSVPECSNCMSSDELCVYVPRKSKHKDKLTVRTGSTGSLPEISQSEWDFDKKKPTHKRLSLPLIQSGLVKREFDPVQHYNPQDNSKLATPEETNYYYGTKRNLAHDFAIILN</sequence>
<dbReference type="SMART" id="SM00066">
    <property type="entry name" value="GAL4"/>
    <property type="match status" value="1"/>
</dbReference>
<dbReference type="GO" id="GO:0008270">
    <property type="term" value="F:zinc ion binding"/>
    <property type="evidence" value="ECO:0007669"/>
    <property type="project" value="InterPro"/>
</dbReference>
<dbReference type="InterPro" id="IPR001138">
    <property type="entry name" value="Zn2Cys6_DnaBD"/>
</dbReference>
<accession>A0A1E4SJC3</accession>
<feature type="domain" description="Zn(2)-C6 fungal-type" evidence="1">
    <location>
        <begin position="92"/>
        <end position="122"/>
    </location>
</feature>
<organism evidence="2 3">
    <name type="scientific">Suhomyces tanzawaensis NRRL Y-17324</name>
    <dbReference type="NCBI Taxonomy" id="984487"/>
    <lineage>
        <taxon>Eukaryota</taxon>
        <taxon>Fungi</taxon>
        <taxon>Dikarya</taxon>
        <taxon>Ascomycota</taxon>
        <taxon>Saccharomycotina</taxon>
        <taxon>Pichiomycetes</taxon>
        <taxon>Debaryomycetaceae</taxon>
        <taxon>Suhomyces</taxon>
    </lineage>
</organism>
<keyword evidence="3" id="KW-1185">Reference proteome</keyword>
<proteinExistence type="predicted"/>
<dbReference type="GO" id="GO:0000981">
    <property type="term" value="F:DNA-binding transcription factor activity, RNA polymerase II-specific"/>
    <property type="evidence" value="ECO:0007669"/>
    <property type="project" value="InterPro"/>
</dbReference>
<dbReference type="OrthoDB" id="189997at2759"/>
<dbReference type="InterPro" id="IPR036864">
    <property type="entry name" value="Zn2-C6_fun-type_DNA-bd_sf"/>
</dbReference>
<dbReference type="Proteomes" id="UP000094285">
    <property type="component" value="Unassembled WGS sequence"/>
</dbReference>
<dbReference type="SUPFAM" id="SSF57701">
    <property type="entry name" value="Zn2/Cys6 DNA-binding domain"/>
    <property type="match status" value="1"/>
</dbReference>
<protein>
    <recommendedName>
        <fullName evidence="1">Zn(2)-C6 fungal-type domain-containing protein</fullName>
    </recommendedName>
</protein>
<reference evidence="3" key="1">
    <citation type="submission" date="2016-05" db="EMBL/GenBank/DDBJ databases">
        <title>Comparative genomics of biotechnologically important yeasts.</title>
        <authorList>
            <consortium name="DOE Joint Genome Institute"/>
            <person name="Riley R."/>
            <person name="Haridas S."/>
            <person name="Wolfe K.H."/>
            <person name="Lopes M.R."/>
            <person name="Hittinger C.T."/>
            <person name="Goker M."/>
            <person name="Salamov A."/>
            <person name="Wisecaver J."/>
            <person name="Long T.M."/>
            <person name="Aerts A.L."/>
            <person name="Barry K."/>
            <person name="Choi C."/>
            <person name="Clum A."/>
            <person name="Coughlan A.Y."/>
            <person name="Deshpande S."/>
            <person name="Douglass A.P."/>
            <person name="Hanson S.J."/>
            <person name="Klenk H.-P."/>
            <person name="Labutti K."/>
            <person name="Lapidus A."/>
            <person name="Lindquist E."/>
            <person name="Lipzen A."/>
            <person name="Meier-Kolthoff J.P."/>
            <person name="Ohm R.A."/>
            <person name="Otillar R.P."/>
            <person name="Pangilinan J."/>
            <person name="Peng Y."/>
            <person name="Rokas A."/>
            <person name="Rosa C.A."/>
            <person name="Scheuner C."/>
            <person name="Sibirny A.A."/>
            <person name="Slot J.C."/>
            <person name="Stielow J.B."/>
            <person name="Sun H."/>
            <person name="Kurtzman C.P."/>
            <person name="Blackwell M."/>
            <person name="Grigoriev I.V."/>
            <person name="Jeffries T.W."/>
        </authorList>
    </citation>
    <scope>NUCLEOTIDE SEQUENCE [LARGE SCALE GENOMIC DNA]</scope>
    <source>
        <strain evidence="3">NRRL Y-17324</strain>
    </source>
</reference>
<name>A0A1E4SJC3_9ASCO</name>
<dbReference type="Pfam" id="PF00172">
    <property type="entry name" value="Zn_clus"/>
    <property type="match status" value="1"/>
</dbReference>
<dbReference type="AlphaFoldDB" id="A0A1E4SJC3"/>
<dbReference type="RefSeq" id="XP_020064659.1">
    <property type="nucleotide sequence ID" value="XM_020210112.1"/>
</dbReference>
<evidence type="ECO:0000313" key="2">
    <source>
        <dbReference type="EMBL" id="ODV79537.1"/>
    </source>
</evidence>
<evidence type="ECO:0000259" key="1">
    <source>
        <dbReference type="PROSITE" id="PS50048"/>
    </source>
</evidence>
<dbReference type="EMBL" id="KV453911">
    <property type="protein sequence ID" value="ODV79537.1"/>
    <property type="molecule type" value="Genomic_DNA"/>
</dbReference>
<dbReference type="PROSITE" id="PS50048">
    <property type="entry name" value="ZN2_CY6_FUNGAL_2"/>
    <property type="match status" value="1"/>
</dbReference>
<dbReference type="Gene3D" id="4.10.240.10">
    <property type="entry name" value="Zn(2)-C6 fungal-type DNA-binding domain"/>
    <property type="match status" value="1"/>
</dbReference>
<dbReference type="PROSITE" id="PS00463">
    <property type="entry name" value="ZN2_CY6_FUNGAL_1"/>
    <property type="match status" value="1"/>
</dbReference>
<dbReference type="CDD" id="cd00067">
    <property type="entry name" value="GAL4"/>
    <property type="match status" value="1"/>
</dbReference>
<evidence type="ECO:0000313" key="3">
    <source>
        <dbReference type="Proteomes" id="UP000094285"/>
    </source>
</evidence>
<dbReference type="GeneID" id="30984248"/>